<evidence type="ECO:0000313" key="3">
    <source>
        <dbReference type="Proteomes" id="UP000307749"/>
    </source>
</evidence>
<reference evidence="2 3" key="1">
    <citation type="submission" date="2017-02" db="EMBL/GenBank/DDBJ databases">
        <title>Whole genome sequencing of Metallibacterium scheffleri DSM 24874 (T).</title>
        <authorList>
            <person name="Kumar S."/>
            <person name="Patil P."/>
            <person name="Patil P.B."/>
        </authorList>
    </citation>
    <scope>NUCLEOTIDE SEQUENCE [LARGE SCALE GENOMIC DNA]</scope>
    <source>
        <strain evidence="2 3">DSM 24874</strain>
    </source>
</reference>
<comment type="caution">
    <text evidence="2">The sequence shown here is derived from an EMBL/GenBank/DDBJ whole genome shotgun (WGS) entry which is preliminary data.</text>
</comment>
<name>A0A4S3KSD6_9GAMM</name>
<dbReference type="AlphaFoldDB" id="A0A4S3KSD6"/>
<organism evidence="2 3">
    <name type="scientific">Metallibacterium scheffleri</name>
    <dbReference type="NCBI Taxonomy" id="993689"/>
    <lineage>
        <taxon>Bacteria</taxon>
        <taxon>Pseudomonadati</taxon>
        <taxon>Pseudomonadota</taxon>
        <taxon>Gammaproteobacteria</taxon>
        <taxon>Lysobacterales</taxon>
        <taxon>Rhodanobacteraceae</taxon>
        <taxon>Metallibacterium</taxon>
    </lineage>
</organism>
<sequence length="86" mass="8746">MIFAATPGDAARRRAAHRGGGPTSTDQAVMETFDVIVGGGGRKACLARVRQDCRTPGDLARAGGAGLVTVVSAAGAASKQPQRIRQ</sequence>
<evidence type="ECO:0000256" key="1">
    <source>
        <dbReference type="SAM" id="MobiDB-lite"/>
    </source>
</evidence>
<keyword evidence="3" id="KW-1185">Reference proteome</keyword>
<dbReference type="Proteomes" id="UP000307749">
    <property type="component" value="Unassembled WGS sequence"/>
</dbReference>
<gene>
    <name evidence="2" type="ORF">B1806_01210</name>
</gene>
<proteinExistence type="predicted"/>
<feature type="region of interest" description="Disordered" evidence="1">
    <location>
        <begin position="1"/>
        <end position="27"/>
    </location>
</feature>
<dbReference type="EMBL" id="MWQO01000004">
    <property type="protein sequence ID" value="THD11979.1"/>
    <property type="molecule type" value="Genomic_DNA"/>
</dbReference>
<protein>
    <submittedName>
        <fullName evidence="2">Uncharacterized protein</fullName>
    </submittedName>
</protein>
<evidence type="ECO:0000313" key="2">
    <source>
        <dbReference type="EMBL" id="THD11979.1"/>
    </source>
</evidence>
<accession>A0A4S3KSD6</accession>